<name>A0A2R4BKZ4_THAAR</name>
<proteinExistence type="predicted"/>
<evidence type="ECO:0000259" key="1">
    <source>
        <dbReference type="Pfam" id="PF00534"/>
    </source>
</evidence>
<feature type="domain" description="Glycosyl transferase family 1" evidence="1">
    <location>
        <begin position="543"/>
        <end position="672"/>
    </location>
</feature>
<dbReference type="GO" id="GO:0016757">
    <property type="term" value="F:glycosyltransferase activity"/>
    <property type="evidence" value="ECO:0007669"/>
    <property type="project" value="InterPro"/>
</dbReference>
<dbReference type="Proteomes" id="UP000241885">
    <property type="component" value="Chromosome"/>
</dbReference>
<dbReference type="Gene3D" id="3.40.50.2000">
    <property type="entry name" value="Glycogen Phosphorylase B"/>
    <property type="match status" value="3"/>
</dbReference>
<dbReference type="AlphaFoldDB" id="A0A2R4BKZ4"/>
<dbReference type="Pfam" id="PF00534">
    <property type="entry name" value="Glycos_transf_1"/>
    <property type="match status" value="2"/>
</dbReference>
<gene>
    <name evidence="2" type="ORF">Tharo_0942</name>
</gene>
<evidence type="ECO:0000313" key="2">
    <source>
        <dbReference type="EMBL" id="AVR87884.1"/>
    </source>
</evidence>
<dbReference type="SUPFAM" id="SSF53756">
    <property type="entry name" value="UDP-Glycosyltransferase/glycogen phosphorylase"/>
    <property type="match status" value="3"/>
</dbReference>
<dbReference type="KEGG" id="tak:Tharo_0942"/>
<accession>A0A2R4BKZ4</accession>
<dbReference type="EMBL" id="CP028339">
    <property type="protein sequence ID" value="AVR87884.1"/>
    <property type="molecule type" value="Genomic_DNA"/>
</dbReference>
<dbReference type="PANTHER" id="PTHR46656:SF3">
    <property type="entry name" value="PUTATIVE-RELATED"/>
    <property type="match status" value="1"/>
</dbReference>
<dbReference type="InterPro" id="IPR001296">
    <property type="entry name" value="Glyco_trans_1"/>
</dbReference>
<dbReference type="OrthoDB" id="267270at2"/>
<dbReference type="PANTHER" id="PTHR46656">
    <property type="entry name" value="PUTATIVE-RELATED"/>
    <property type="match status" value="1"/>
</dbReference>
<reference evidence="2 3" key="1">
    <citation type="submission" date="2018-03" db="EMBL/GenBank/DDBJ databases">
        <title>Complete genome sequence of Thauera aromatica, a model organism for studying aromatic compound degradation under denitrifying conditions.</title>
        <authorList>
            <person name="Lo H.-Y."/>
            <person name="Goris T."/>
            <person name="Boll M."/>
            <person name="Mueller J.A."/>
        </authorList>
    </citation>
    <scope>NUCLEOTIDE SEQUENCE [LARGE SCALE GENOMIC DNA]</scope>
    <source>
        <strain evidence="2 3">K172</strain>
    </source>
</reference>
<protein>
    <submittedName>
        <fullName evidence="2">Glycosyltransferase</fullName>
    </submittedName>
</protein>
<keyword evidence="3" id="KW-1185">Reference proteome</keyword>
<feature type="domain" description="Glycosyl transferase family 1" evidence="1">
    <location>
        <begin position="177"/>
        <end position="336"/>
    </location>
</feature>
<evidence type="ECO:0000313" key="3">
    <source>
        <dbReference type="Proteomes" id="UP000241885"/>
    </source>
</evidence>
<sequence length="1122" mass="123241">MSRHKPAAVHQFSPAVLPGDGASNGMFFTRRMLRELGFASELYAFTIPPALADEVRPAEALADDAHADDVLLVHHTLGHEHGEWVARLPMRKILVYHNITPAHFFPAAHPVHALSVRGRAMLAEWQAQRVFSACIGMSPYNSEELTALGYAPVRTLPLLVDVRQCLDAPWDRTTVTAHEDRFTLLFVGRIAPNKCQHDLLALMAALLPRMDRPVELLLAGGVSSAEYEAELHAEIARCGLEGYVHLLGKVDEATLFALYRTADVFVCLSEHEGFGMPLIEAMLFDLPVVAWNSSNVAATLGCGGLVCEDKDPARLAALIALLAREPGLRRRMVQGQRDNLRTYDYDRLAAGLAEFLEALGVEVPAQPQAGPDFVSRRAIDWRIEGPFDRHYSLALVNREFARGLLEAGDSVSLHSTEGDGDFDPEPGFLAENPDLRAAWERGRQAGFADVVTRNCYPPRVSAMRGRDAWLLSYGWEESGFPAPWVDAFNDSLSGITVMSDFVRRVLQDNGVRVPIVVVGLGVDHVLRAAAAPAALPVRREDGVFTFVHISSGFPRKGLDVLLRAWARAFSTRDPVRLVVKTFANPHNTFAHDLPAWRTQHPDAALVVHIDGELSAGALRALYEQADAFVGVARGEGFGLPLAEAMLLGVPVLASAHGGQRDFCDEDTAWLVDYRYARAQSHFGLFNSVWADPCEDSLCTQLRAVFDAPADVRAQRCAAAHARVARDFTWAAAVQRLRTARSTLCPPTIRPAPTRVALVSSWNSRCGIADYARAQTLCFPHTAFRVFANEDAQFADDPDIVVERCWKSGAGDTLERLGEALLAWGAEAVIFQFNFAFFDLAAWSRLLVRLADAGVACHAVLHATRDVMWGSVAKSLRHAHAGLRRCTRLMVHSIDDINRLKDMGLDGNAMLLAHGIPEFEANAVRRARARATAGYGPEDVVIGTGGFLLPNKGYLELVEAFEQLRPTHPQLRLLLQTPEYPAPPSRTYREQIEAHIAASRWKRDITLETAFLSEAVALDRLALTDRLVYPTGPTGESSSASVRWGLAVGVPVAVTPAPIFADVREVVYTLPGDRPADLAAGLRQWLAGVDPYASERERWAAAHRWPAVSKRLWNVICASAERT</sequence>
<dbReference type="CDD" id="cd03801">
    <property type="entry name" value="GT4_PimA-like"/>
    <property type="match status" value="2"/>
</dbReference>
<organism evidence="2 3">
    <name type="scientific">Thauera aromatica K172</name>
    <dbReference type="NCBI Taxonomy" id="44139"/>
    <lineage>
        <taxon>Bacteria</taxon>
        <taxon>Pseudomonadati</taxon>
        <taxon>Pseudomonadota</taxon>
        <taxon>Betaproteobacteria</taxon>
        <taxon>Rhodocyclales</taxon>
        <taxon>Zoogloeaceae</taxon>
        <taxon>Thauera</taxon>
    </lineage>
</organism>
<keyword evidence="2" id="KW-0808">Transferase</keyword>
<dbReference type="RefSeq" id="WP_107220207.1">
    <property type="nucleotide sequence ID" value="NZ_CP028339.1"/>
</dbReference>